<dbReference type="PANTHER" id="PTHR23088:SF50">
    <property type="entry name" value="HYDROLASE YHCX"/>
    <property type="match status" value="1"/>
</dbReference>
<dbReference type="Gene3D" id="3.60.110.10">
    <property type="entry name" value="Carbon-nitrogen hydrolase"/>
    <property type="match status" value="1"/>
</dbReference>
<dbReference type="Proteomes" id="UP000320421">
    <property type="component" value="Chromosome"/>
</dbReference>
<dbReference type="PROSITE" id="PS01227">
    <property type="entry name" value="UPF0012"/>
    <property type="match status" value="1"/>
</dbReference>
<gene>
    <name evidence="4" type="primary">ramA_1</name>
    <name evidence="4" type="ORF">HG66A1_17030</name>
</gene>
<dbReference type="PANTHER" id="PTHR23088">
    <property type="entry name" value="NITRILASE-RELATED"/>
    <property type="match status" value="1"/>
</dbReference>
<organism evidence="4 5">
    <name type="scientific">Gimesia chilikensis</name>
    <dbReference type="NCBI Taxonomy" id="2605989"/>
    <lineage>
        <taxon>Bacteria</taxon>
        <taxon>Pseudomonadati</taxon>
        <taxon>Planctomycetota</taxon>
        <taxon>Planctomycetia</taxon>
        <taxon>Planctomycetales</taxon>
        <taxon>Planctomycetaceae</taxon>
        <taxon>Gimesia</taxon>
    </lineage>
</organism>
<evidence type="ECO:0000259" key="2">
    <source>
        <dbReference type="PROSITE" id="PS50263"/>
    </source>
</evidence>
<name>A0A517PKN6_9PLAN</name>
<protein>
    <submittedName>
        <fullName evidence="4">(R)-stereoselective amidase</fullName>
        <ecNumber evidence="4">3.5.1.100</ecNumber>
    </submittedName>
</protein>
<dbReference type="InterPro" id="IPR036526">
    <property type="entry name" value="C-N_Hydrolase_sf"/>
</dbReference>
<dbReference type="SUPFAM" id="SSF55729">
    <property type="entry name" value="Acyl-CoA N-acyltransferases (Nat)"/>
    <property type="match status" value="1"/>
</dbReference>
<dbReference type="Pfam" id="PF00583">
    <property type="entry name" value="Acetyltransf_1"/>
    <property type="match status" value="1"/>
</dbReference>
<proteinExistence type="inferred from homology"/>
<dbReference type="CDD" id="cd04301">
    <property type="entry name" value="NAT_SF"/>
    <property type="match status" value="1"/>
</dbReference>
<dbReference type="GO" id="GO:0016787">
    <property type="term" value="F:hydrolase activity"/>
    <property type="evidence" value="ECO:0007669"/>
    <property type="project" value="UniProtKB-KW"/>
</dbReference>
<dbReference type="Gene3D" id="3.40.630.30">
    <property type="match status" value="1"/>
</dbReference>
<dbReference type="GO" id="GO:0016747">
    <property type="term" value="F:acyltransferase activity, transferring groups other than amino-acyl groups"/>
    <property type="evidence" value="ECO:0007669"/>
    <property type="project" value="InterPro"/>
</dbReference>
<dbReference type="AlphaFoldDB" id="A0A517PKN6"/>
<sequence>MEPLDLKQFEWKIKVRQLTMDDFDELVEMEKQCFPGMQTWGREHIESQLTTFPEGQLCVEIDGRLAASSSSLILDYDPALEWHNWKAVADDGYIRNHNPKGDTLYGIEIMVHPEFRGMKLSRRLYDARKELCRTKNLSRIIIAGRIPGYHHYAKTLSAREYIEKVVDKAIYDQVLTAQLANGFSVEGLIPNYLPSDTESCGYATYLDWTNLDYVPGAKRKFHSTVEQIRICVVQYQMRSVKGFDEFAQQCEFFLDTASDYKCDFILFPELFTTQLLSCVEPTRPGQAARRLAEFTPQYLDFFTEMAVKYNVNVIGGSQFVVEHGTLYNTSYLFGRDGSIGKQYKIHITPSERKWWGVSPGDRVEVFDTDCGRIAIQICYDIEFPELTRIAAQKGAQIVFVPFNTDTRHGYLRVRHCAQARCVENHLYVAISGCTGNLPFVENADIHYAQSGIFTPADVEFARDAVAAECNPNVETVIIHDLDFEQLRRHRESGSVQNWNDRRTELYRVVYQEDGNSFEV</sequence>
<dbReference type="Pfam" id="PF00795">
    <property type="entry name" value="CN_hydrolase"/>
    <property type="match status" value="1"/>
</dbReference>
<dbReference type="EC" id="3.5.1.100" evidence="4"/>
<dbReference type="InterPro" id="IPR001110">
    <property type="entry name" value="UPF0012_CS"/>
</dbReference>
<feature type="domain" description="N-acetyltransferase" evidence="3">
    <location>
        <begin position="13"/>
        <end position="207"/>
    </location>
</feature>
<dbReference type="EMBL" id="CP036266">
    <property type="protein sequence ID" value="QDT19934.1"/>
    <property type="molecule type" value="Genomic_DNA"/>
</dbReference>
<dbReference type="RefSeq" id="WP_145182006.1">
    <property type="nucleotide sequence ID" value="NZ_CP036266.1"/>
</dbReference>
<dbReference type="InterPro" id="IPR003010">
    <property type="entry name" value="C-N_Hydrolase"/>
</dbReference>
<dbReference type="CDD" id="cd07574">
    <property type="entry name" value="nitrilase_Rim1_like"/>
    <property type="match status" value="1"/>
</dbReference>
<dbReference type="PROSITE" id="PS51186">
    <property type="entry name" value="GNAT"/>
    <property type="match status" value="1"/>
</dbReference>
<evidence type="ECO:0000256" key="1">
    <source>
        <dbReference type="ARBA" id="ARBA00010613"/>
    </source>
</evidence>
<reference evidence="4 5" key="1">
    <citation type="submission" date="2019-02" db="EMBL/GenBank/DDBJ databases">
        <title>Deep-cultivation of Planctomycetes and their phenomic and genomic characterization uncovers novel biology.</title>
        <authorList>
            <person name="Wiegand S."/>
            <person name="Jogler M."/>
            <person name="Boedeker C."/>
            <person name="Pinto D."/>
            <person name="Vollmers J."/>
            <person name="Rivas-Marin E."/>
            <person name="Kohn T."/>
            <person name="Peeters S.H."/>
            <person name="Heuer A."/>
            <person name="Rast P."/>
            <person name="Oberbeckmann S."/>
            <person name="Bunk B."/>
            <person name="Jeske O."/>
            <person name="Meyerdierks A."/>
            <person name="Storesund J.E."/>
            <person name="Kallscheuer N."/>
            <person name="Luecker S."/>
            <person name="Lage O.M."/>
            <person name="Pohl T."/>
            <person name="Merkel B.J."/>
            <person name="Hornburger P."/>
            <person name="Mueller R.-W."/>
            <person name="Bruemmer F."/>
            <person name="Labrenz M."/>
            <person name="Spormann A.M."/>
            <person name="Op den Camp H."/>
            <person name="Overmann J."/>
            <person name="Amann R."/>
            <person name="Jetten M.S.M."/>
            <person name="Mascher T."/>
            <person name="Medema M.H."/>
            <person name="Devos D.P."/>
            <person name="Kaster A.-K."/>
            <person name="Ovreas L."/>
            <person name="Rohde M."/>
            <person name="Galperin M.Y."/>
            <person name="Jogler C."/>
        </authorList>
    </citation>
    <scope>NUCLEOTIDE SEQUENCE [LARGE SCALE GENOMIC DNA]</scope>
    <source>
        <strain evidence="4 5">HG66A1</strain>
    </source>
</reference>
<dbReference type="SUPFAM" id="SSF56317">
    <property type="entry name" value="Carbon-nitrogen hydrolase"/>
    <property type="match status" value="1"/>
</dbReference>
<dbReference type="InterPro" id="IPR000182">
    <property type="entry name" value="GNAT_dom"/>
</dbReference>
<evidence type="ECO:0000259" key="3">
    <source>
        <dbReference type="PROSITE" id="PS51186"/>
    </source>
</evidence>
<feature type="domain" description="CN hydrolase" evidence="2">
    <location>
        <begin position="228"/>
        <end position="483"/>
    </location>
</feature>
<dbReference type="InterPro" id="IPR016181">
    <property type="entry name" value="Acyl_CoA_acyltransferase"/>
</dbReference>
<accession>A0A517PKN6</accession>
<keyword evidence="5" id="KW-1185">Reference proteome</keyword>
<comment type="similarity">
    <text evidence="1">Belongs to the carbon-nitrogen hydrolase superfamily. NIT1/NIT2 family.</text>
</comment>
<dbReference type="OrthoDB" id="9811121at2"/>
<dbReference type="PROSITE" id="PS50263">
    <property type="entry name" value="CN_HYDROLASE"/>
    <property type="match status" value="1"/>
</dbReference>
<evidence type="ECO:0000313" key="5">
    <source>
        <dbReference type="Proteomes" id="UP000320421"/>
    </source>
</evidence>
<keyword evidence="4" id="KW-0378">Hydrolase</keyword>
<evidence type="ECO:0000313" key="4">
    <source>
        <dbReference type="EMBL" id="QDT19934.1"/>
    </source>
</evidence>